<dbReference type="AlphaFoldDB" id="A0A5J4TUG4"/>
<dbReference type="EMBL" id="SNRW01025444">
    <property type="protein sequence ID" value="KAA6361509.1"/>
    <property type="molecule type" value="Genomic_DNA"/>
</dbReference>
<organism evidence="2 3">
    <name type="scientific">Streblomastix strix</name>
    <dbReference type="NCBI Taxonomy" id="222440"/>
    <lineage>
        <taxon>Eukaryota</taxon>
        <taxon>Metamonada</taxon>
        <taxon>Preaxostyla</taxon>
        <taxon>Oxymonadida</taxon>
        <taxon>Streblomastigidae</taxon>
        <taxon>Streblomastix</taxon>
    </lineage>
</organism>
<reference evidence="2 3" key="1">
    <citation type="submission" date="2019-03" db="EMBL/GenBank/DDBJ databases">
        <title>Single cell metagenomics reveals metabolic interactions within the superorganism composed of flagellate Streblomastix strix and complex community of Bacteroidetes bacteria on its surface.</title>
        <authorList>
            <person name="Treitli S.C."/>
            <person name="Kolisko M."/>
            <person name="Husnik F."/>
            <person name="Keeling P."/>
            <person name="Hampl V."/>
        </authorList>
    </citation>
    <scope>NUCLEOTIDE SEQUENCE [LARGE SCALE GENOMIC DNA]</scope>
    <source>
        <strain evidence="2">ST1C</strain>
    </source>
</reference>
<feature type="compositionally biased region" description="Low complexity" evidence="1">
    <location>
        <begin position="370"/>
        <end position="383"/>
    </location>
</feature>
<sequence>GYKEENMNKTIRNGLENEWKVLQTIEQNKKNLCIANADTFIFLEDDDDQPKYIQQRDQQKKHPHSKKNIISLFQSINRVRHLVFTTSMRLEPFPIKKKPFIMSSFQYTTPLNRERDGEVAGPGLSEIERRGRIQLPEYVPSFLPFKGSKSRKILDDNLDQSHTRSEIDNSNSCSCTTAIALVDQPAGTSAVSLLFDFEHHRVSLHSFVVAALPPQASRLMLVLDENRTMKTLKGENISIVNRVHTGDVNIVKGALAKNNDFVKDYYQKGLDSIREIDEINNINIENENSSNLPLSPNSISSQCKKAYSRNTAKQSNQQSTAMSQLYKHICNQQFKLNTFIITFPNRNMHKPRKKGPGHDDNTSNDESQITSTTGTESTDNTENSRLAINLNQLSDDEETLIFQSTGQGSGNSLLVNEPIFNFYPFLIITSYAVGFLTSHLTLLKFVFQIPFTEPPMSCLYAGGQEKDIKRHSDPYYSNSDQDSLKLQRRHRQSRDLRSVDKLFIGAGKALIIIANGQSQFHFYPYKWFNELAMT</sequence>
<protein>
    <submittedName>
        <fullName evidence="2">Uncharacterized protein</fullName>
    </submittedName>
</protein>
<feature type="non-terminal residue" evidence="2">
    <location>
        <position position="534"/>
    </location>
</feature>
<feature type="region of interest" description="Disordered" evidence="1">
    <location>
        <begin position="347"/>
        <end position="383"/>
    </location>
</feature>
<feature type="non-terminal residue" evidence="2">
    <location>
        <position position="1"/>
    </location>
</feature>
<evidence type="ECO:0000313" key="2">
    <source>
        <dbReference type="EMBL" id="KAA6361509.1"/>
    </source>
</evidence>
<evidence type="ECO:0000256" key="1">
    <source>
        <dbReference type="SAM" id="MobiDB-lite"/>
    </source>
</evidence>
<comment type="caution">
    <text evidence="2">The sequence shown here is derived from an EMBL/GenBank/DDBJ whole genome shotgun (WGS) entry which is preliminary data.</text>
</comment>
<dbReference type="Proteomes" id="UP000324800">
    <property type="component" value="Unassembled WGS sequence"/>
</dbReference>
<evidence type="ECO:0000313" key="3">
    <source>
        <dbReference type="Proteomes" id="UP000324800"/>
    </source>
</evidence>
<proteinExistence type="predicted"/>
<accession>A0A5J4TUG4</accession>
<gene>
    <name evidence="2" type="ORF">EZS28_042964</name>
</gene>
<name>A0A5J4TUG4_9EUKA</name>